<keyword evidence="4" id="KW-1185">Reference proteome</keyword>
<dbReference type="EMBL" id="JANPWB010000006">
    <property type="protein sequence ID" value="KAJ1179904.1"/>
    <property type="molecule type" value="Genomic_DNA"/>
</dbReference>
<evidence type="ECO:0000313" key="3">
    <source>
        <dbReference type="EMBL" id="KAJ1179904.1"/>
    </source>
</evidence>
<proteinExistence type="predicted"/>
<dbReference type="Proteomes" id="UP001066276">
    <property type="component" value="Chromosome 3_2"/>
</dbReference>
<feature type="signal peptide" evidence="2">
    <location>
        <begin position="1"/>
        <end position="19"/>
    </location>
</feature>
<accession>A0AAV7TVQ6</accession>
<gene>
    <name evidence="3" type="ORF">NDU88_005135</name>
</gene>
<evidence type="ECO:0000313" key="4">
    <source>
        <dbReference type="Proteomes" id="UP001066276"/>
    </source>
</evidence>
<feature type="chain" id="PRO_5043485110" evidence="2">
    <location>
        <begin position="20"/>
        <end position="131"/>
    </location>
</feature>
<comment type="caution">
    <text evidence="3">The sequence shown here is derived from an EMBL/GenBank/DDBJ whole genome shotgun (WGS) entry which is preliminary data.</text>
</comment>
<evidence type="ECO:0000256" key="1">
    <source>
        <dbReference type="SAM" id="MobiDB-lite"/>
    </source>
</evidence>
<keyword evidence="2" id="KW-0732">Signal</keyword>
<evidence type="ECO:0000256" key="2">
    <source>
        <dbReference type="SAM" id="SignalP"/>
    </source>
</evidence>
<feature type="region of interest" description="Disordered" evidence="1">
    <location>
        <begin position="37"/>
        <end position="131"/>
    </location>
</feature>
<name>A0AAV7TVQ6_PLEWA</name>
<sequence length="131" mass="14228">MPLTAPVAVCCLLVRRIGAAGLVEVPLQTPVISFPPRKKAEDYRPVAPEQPRCRVKVRHTRNSLQDRPVTKPTTQQARQGKRVALQAAASLTESRSEPGSQNEGESTDTESRISGVEAPPHVTPQSSEDII</sequence>
<feature type="compositionally biased region" description="Polar residues" evidence="1">
    <location>
        <begin position="89"/>
        <end position="104"/>
    </location>
</feature>
<reference evidence="3" key="1">
    <citation type="journal article" date="2022" name="bioRxiv">
        <title>Sequencing and chromosome-scale assembly of the giantPleurodeles waltlgenome.</title>
        <authorList>
            <person name="Brown T."/>
            <person name="Elewa A."/>
            <person name="Iarovenko S."/>
            <person name="Subramanian E."/>
            <person name="Araus A.J."/>
            <person name="Petzold A."/>
            <person name="Susuki M."/>
            <person name="Suzuki K.-i.T."/>
            <person name="Hayashi T."/>
            <person name="Toyoda A."/>
            <person name="Oliveira C."/>
            <person name="Osipova E."/>
            <person name="Leigh N.D."/>
            <person name="Simon A."/>
            <person name="Yun M.H."/>
        </authorList>
    </citation>
    <scope>NUCLEOTIDE SEQUENCE</scope>
    <source>
        <strain evidence="3">20211129_DDA</strain>
        <tissue evidence="3">Liver</tissue>
    </source>
</reference>
<dbReference type="AlphaFoldDB" id="A0AAV7TVQ6"/>
<protein>
    <submittedName>
        <fullName evidence="3">Uncharacterized protein</fullName>
    </submittedName>
</protein>
<organism evidence="3 4">
    <name type="scientific">Pleurodeles waltl</name>
    <name type="common">Iberian ribbed newt</name>
    <dbReference type="NCBI Taxonomy" id="8319"/>
    <lineage>
        <taxon>Eukaryota</taxon>
        <taxon>Metazoa</taxon>
        <taxon>Chordata</taxon>
        <taxon>Craniata</taxon>
        <taxon>Vertebrata</taxon>
        <taxon>Euteleostomi</taxon>
        <taxon>Amphibia</taxon>
        <taxon>Batrachia</taxon>
        <taxon>Caudata</taxon>
        <taxon>Salamandroidea</taxon>
        <taxon>Salamandridae</taxon>
        <taxon>Pleurodelinae</taxon>
        <taxon>Pleurodeles</taxon>
    </lineage>
</organism>